<dbReference type="HAMAP" id="MF_00607">
    <property type="entry name" value="16SrRNA_methyltr_A"/>
    <property type="match status" value="1"/>
</dbReference>
<dbReference type="InterPro" id="IPR001737">
    <property type="entry name" value="KsgA/Erm"/>
</dbReference>
<dbReference type="PROSITE" id="PS01131">
    <property type="entry name" value="RRNA_A_DIMETH"/>
    <property type="match status" value="1"/>
</dbReference>
<feature type="binding site" evidence="7 8">
    <location>
        <position position="123"/>
    </location>
    <ligand>
        <name>S-adenosyl-L-methionine</name>
        <dbReference type="ChEBI" id="CHEBI:59789"/>
    </ligand>
</feature>
<dbReference type="Proteomes" id="UP000178377">
    <property type="component" value="Unassembled WGS sequence"/>
</dbReference>
<evidence type="ECO:0000256" key="1">
    <source>
        <dbReference type="ARBA" id="ARBA00022490"/>
    </source>
</evidence>
<dbReference type="STRING" id="1817828.A2722_04010"/>
<feature type="binding site" evidence="7 8">
    <location>
        <position position="27"/>
    </location>
    <ligand>
        <name>S-adenosyl-L-methionine</name>
        <dbReference type="ChEBI" id="CHEBI:59789"/>
    </ligand>
</feature>
<organism evidence="10 11">
    <name type="scientific">Candidatus Doudnabacteria bacterium RIFCSPHIGHO2_01_FULL_50_11</name>
    <dbReference type="NCBI Taxonomy" id="1817828"/>
    <lineage>
        <taxon>Bacteria</taxon>
        <taxon>Candidatus Doudnaibacteriota</taxon>
    </lineage>
</organism>
<keyword evidence="6 7" id="KW-0694">RNA-binding</keyword>
<proteinExistence type="inferred from homology"/>
<dbReference type="InterPro" id="IPR029063">
    <property type="entry name" value="SAM-dependent_MTases_sf"/>
</dbReference>
<dbReference type="InterPro" id="IPR023165">
    <property type="entry name" value="rRNA_Ade_diMease-like_C"/>
</dbReference>
<dbReference type="Pfam" id="PF00398">
    <property type="entry name" value="RrnaAD"/>
    <property type="match status" value="1"/>
</dbReference>
<evidence type="ECO:0000256" key="3">
    <source>
        <dbReference type="ARBA" id="ARBA00022603"/>
    </source>
</evidence>
<dbReference type="EC" id="2.1.1.182" evidence="7"/>
<sequence>MNLTDPKQLKSLLSRFHIRPDDRLGQNFLISQEVLEQILSAAELTKNDVVLEIGAGIGTLTRELLSRCKLVIAYELDRALIKPLKLVLGDANNLKIVQGDFLKADAALLDDLARGGGFKVVANIPYYITGQIIKKLLQHGPESIILLLQHEVAERICAAPGQLSLLALSVQYFGTPRLTGIVPKESFFPEPQVDSAILKITLSPKQEHKVGPGEFFKIARIGFSARRKTLLNNLSAGFHLSKSEAEKKLLSAGISPNQRAQELSIAQWEQLAGMFRTK</sequence>
<keyword evidence="3 7" id="KW-0489">Methyltransferase</keyword>
<keyword evidence="2 7" id="KW-0698">rRNA processing</keyword>
<dbReference type="GO" id="GO:0005829">
    <property type="term" value="C:cytosol"/>
    <property type="evidence" value="ECO:0007669"/>
    <property type="project" value="TreeGrafter"/>
</dbReference>
<keyword evidence="4 7" id="KW-0808">Transferase</keyword>
<feature type="binding site" evidence="7 8">
    <location>
        <position position="54"/>
    </location>
    <ligand>
        <name>S-adenosyl-L-methionine</name>
        <dbReference type="ChEBI" id="CHEBI:59789"/>
    </ligand>
</feature>
<evidence type="ECO:0000256" key="5">
    <source>
        <dbReference type="ARBA" id="ARBA00022691"/>
    </source>
</evidence>
<dbReference type="InterPro" id="IPR020596">
    <property type="entry name" value="rRNA_Ade_Mease_Trfase_CS"/>
</dbReference>
<dbReference type="NCBIfam" id="TIGR00755">
    <property type="entry name" value="ksgA"/>
    <property type="match status" value="1"/>
</dbReference>
<evidence type="ECO:0000256" key="2">
    <source>
        <dbReference type="ARBA" id="ARBA00022552"/>
    </source>
</evidence>
<comment type="catalytic activity">
    <reaction evidence="7">
        <text>adenosine(1518)/adenosine(1519) in 16S rRNA + 4 S-adenosyl-L-methionine = N(6)-dimethyladenosine(1518)/N(6)-dimethyladenosine(1519) in 16S rRNA + 4 S-adenosyl-L-homocysteine + 4 H(+)</text>
        <dbReference type="Rhea" id="RHEA:19609"/>
        <dbReference type="Rhea" id="RHEA-COMP:10232"/>
        <dbReference type="Rhea" id="RHEA-COMP:10233"/>
        <dbReference type="ChEBI" id="CHEBI:15378"/>
        <dbReference type="ChEBI" id="CHEBI:57856"/>
        <dbReference type="ChEBI" id="CHEBI:59789"/>
        <dbReference type="ChEBI" id="CHEBI:74411"/>
        <dbReference type="ChEBI" id="CHEBI:74493"/>
        <dbReference type="EC" id="2.1.1.182"/>
    </reaction>
</comment>
<dbReference type="SUPFAM" id="SSF53335">
    <property type="entry name" value="S-adenosyl-L-methionine-dependent methyltransferases"/>
    <property type="match status" value="1"/>
</dbReference>
<accession>A0A1F5PNA6</accession>
<comment type="caution">
    <text evidence="10">The sequence shown here is derived from an EMBL/GenBank/DDBJ whole genome shotgun (WGS) entry which is preliminary data.</text>
</comment>
<dbReference type="SMART" id="SM00650">
    <property type="entry name" value="rADc"/>
    <property type="match status" value="1"/>
</dbReference>
<evidence type="ECO:0000256" key="6">
    <source>
        <dbReference type="ARBA" id="ARBA00022884"/>
    </source>
</evidence>
<dbReference type="GO" id="GO:0003723">
    <property type="term" value="F:RNA binding"/>
    <property type="evidence" value="ECO:0007669"/>
    <property type="project" value="UniProtKB-UniRule"/>
</dbReference>
<dbReference type="PANTHER" id="PTHR11727:SF7">
    <property type="entry name" value="DIMETHYLADENOSINE TRANSFERASE-RELATED"/>
    <property type="match status" value="1"/>
</dbReference>
<feature type="binding site" evidence="7 8">
    <location>
        <position position="100"/>
    </location>
    <ligand>
        <name>S-adenosyl-L-methionine</name>
        <dbReference type="ChEBI" id="CHEBI:59789"/>
    </ligand>
</feature>
<dbReference type="InterPro" id="IPR011530">
    <property type="entry name" value="rRNA_adenine_dimethylase"/>
</dbReference>
<gene>
    <name evidence="7" type="primary">rsmA</name>
    <name evidence="7" type="synonym">ksgA</name>
    <name evidence="10" type="ORF">A2722_04010</name>
</gene>
<feature type="binding site" evidence="7 8">
    <location>
        <position position="75"/>
    </location>
    <ligand>
        <name>S-adenosyl-L-methionine</name>
        <dbReference type="ChEBI" id="CHEBI:59789"/>
    </ligand>
</feature>
<keyword evidence="5 7" id="KW-0949">S-adenosyl-L-methionine</keyword>
<feature type="domain" description="Ribosomal RNA adenine methylase transferase N-terminal" evidence="9">
    <location>
        <begin position="34"/>
        <end position="204"/>
    </location>
</feature>
<evidence type="ECO:0000256" key="4">
    <source>
        <dbReference type="ARBA" id="ARBA00022679"/>
    </source>
</evidence>
<evidence type="ECO:0000259" key="9">
    <source>
        <dbReference type="SMART" id="SM00650"/>
    </source>
</evidence>
<name>A0A1F5PNA6_9BACT</name>
<evidence type="ECO:0000256" key="7">
    <source>
        <dbReference type="HAMAP-Rule" id="MF_00607"/>
    </source>
</evidence>
<dbReference type="PANTHER" id="PTHR11727">
    <property type="entry name" value="DIMETHYLADENOSINE TRANSFERASE"/>
    <property type="match status" value="1"/>
</dbReference>
<dbReference type="PROSITE" id="PS51689">
    <property type="entry name" value="SAM_RNA_A_N6_MT"/>
    <property type="match status" value="1"/>
</dbReference>
<protein>
    <recommendedName>
        <fullName evidence="7">Ribosomal RNA small subunit methyltransferase A</fullName>
        <ecNumber evidence="7">2.1.1.182</ecNumber>
    </recommendedName>
    <alternativeName>
        <fullName evidence="7">16S rRNA (adenine(1518)-N(6)/adenine(1519)-N(6))-dimethyltransferase</fullName>
    </alternativeName>
    <alternativeName>
        <fullName evidence="7">16S rRNA dimethyladenosine transferase</fullName>
    </alternativeName>
    <alternativeName>
        <fullName evidence="7">16S rRNA dimethylase</fullName>
    </alternativeName>
    <alternativeName>
        <fullName evidence="7">S-adenosylmethionine-6-N', N'-adenosyl(rRNA) dimethyltransferase</fullName>
    </alternativeName>
</protein>
<reference evidence="10 11" key="1">
    <citation type="journal article" date="2016" name="Nat. Commun.">
        <title>Thousands of microbial genomes shed light on interconnected biogeochemical processes in an aquifer system.</title>
        <authorList>
            <person name="Anantharaman K."/>
            <person name="Brown C.T."/>
            <person name="Hug L.A."/>
            <person name="Sharon I."/>
            <person name="Castelle C.J."/>
            <person name="Probst A.J."/>
            <person name="Thomas B.C."/>
            <person name="Singh A."/>
            <person name="Wilkins M.J."/>
            <person name="Karaoz U."/>
            <person name="Brodie E.L."/>
            <person name="Williams K.H."/>
            <person name="Hubbard S.S."/>
            <person name="Banfield J.F."/>
        </authorList>
    </citation>
    <scope>NUCLEOTIDE SEQUENCE [LARGE SCALE GENOMIC DNA]</scope>
</reference>
<comment type="subcellular location">
    <subcellularLocation>
        <location evidence="7">Cytoplasm</location>
    </subcellularLocation>
</comment>
<comment type="similarity">
    <text evidence="7">Belongs to the class I-like SAM-binding methyltransferase superfamily. rRNA adenine N(6)-methyltransferase family. RsmA subfamily.</text>
</comment>
<dbReference type="CDD" id="cd02440">
    <property type="entry name" value="AdoMet_MTases"/>
    <property type="match status" value="1"/>
</dbReference>
<dbReference type="Gene3D" id="3.40.50.150">
    <property type="entry name" value="Vaccinia Virus protein VP39"/>
    <property type="match status" value="1"/>
</dbReference>
<feature type="binding site" evidence="7 8">
    <location>
        <position position="29"/>
    </location>
    <ligand>
        <name>S-adenosyl-L-methionine</name>
        <dbReference type="ChEBI" id="CHEBI:59789"/>
    </ligand>
</feature>
<keyword evidence="1 7" id="KW-0963">Cytoplasm</keyword>
<evidence type="ECO:0000313" key="10">
    <source>
        <dbReference type="EMBL" id="OGE91160.1"/>
    </source>
</evidence>
<dbReference type="GO" id="GO:0052908">
    <property type="term" value="F:16S rRNA (adenine(1518)-N(6)/adenine(1519)-N(6))-dimethyltransferase activity"/>
    <property type="evidence" value="ECO:0007669"/>
    <property type="project" value="UniProtKB-EC"/>
</dbReference>
<comment type="function">
    <text evidence="7">Specifically dimethylates two adjacent adenosines (A1518 and A1519) in the loop of a conserved hairpin near the 3'-end of 16S rRNA in the 30S particle. May play a critical role in biogenesis of 30S subunits.</text>
</comment>
<dbReference type="EMBL" id="MFEO01000004">
    <property type="protein sequence ID" value="OGE91160.1"/>
    <property type="molecule type" value="Genomic_DNA"/>
</dbReference>
<evidence type="ECO:0000256" key="8">
    <source>
        <dbReference type="PROSITE-ProRule" id="PRU01026"/>
    </source>
</evidence>
<dbReference type="AlphaFoldDB" id="A0A1F5PNA6"/>
<dbReference type="Gene3D" id="1.10.8.100">
    <property type="entry name" value="Ribosomal RNA adenine dimethylase-like, domain 2"/>
    <property type="match status" value="1"/>
</dbReference>
<evidence type="ECO:0000313" key="11">
    <source>
        <dbReference type="Proteomes" id="UP000178377"/>
    </source>
</evidence>
<dbReference type="InterPro" id="IPR020598">
    <property type="entry name" value="rRNA_Ade_methylase_Trfase_N"/>
</dbReference>